<evidence type="ECO:0000256" key="3">
    <source>
        <dbReference type="ARBA" id="ARBA00023004"/>
    </source>
</evidence>
<dbReference type="InterPro" id="IPR010538">
    <property type="entry name" value="DHOR"/>
</dbReference>
<dbReference type="InterPro" id="IPR036909">
    <property type="entry name" value="Cyt_c-like_dom_sf"/>
</dbReference>
<keyword evidence="5" id="KW-0732">Signal</keyword>
<keyword evidence="8" id="KW-1185">Reference proteome</keyword>
<name>A0A1I5X391_9BACT</name>
<evidence type="ECO:0000259" key="6">
    <source>
        <dbReference type="PROSITE" id="PS51007"/>
    </source>
</evidence>
<accession>A0A1I5X391</accession>
<dbReference type="GO" id="GO:0020037">
    <property type="term" value="F:heme binding"/>
    <property type="evidence" value="ECO:0007669"/>
    <property type="project" value="InterPro"/>
</dbReference>
<sequence length="473" mass="51952">MKKKSLLLILLTLVMVEVLSCKNNADPVNPVVEPVAETDEEFSGGKEGTIFDDTFNAFGNSLPSLTSDEIDRFVIGNSFNRNAWVAAPSSTTARDGLGPLFNATACANCHSLDGKSNPFDTETKPSSALLFRLSVPGQGAHGEPADDPNYGGQFNQRAINQAEFEGEVEVSFSEIKGTYPDGTAYSLRKPVYSFKNLNYGAMNGTLISPRTAPPMIGMGLFDAVTEQTILAHADPDDANNDGISGKPNYVWDVKNQKKVIGKLGWKANQPGSEQQTAAAFNGDLGITSNLFPKENLTEEQFRRYGSLPNGGNPEVEETILQNVVFYIRSLAVPARRNWKDKEILAGKQLFEKANCSGCHLPKMETGNYDSPKYVSKQVIRPYTDLLLHDMGDGLADNRPDFDANGKEWRTSPLWGLGLQVIVSKHTFMLHDGRARNVEEAILWHGGEAEQSKQAFMKYTKDERAGLLKFIDSL</sequence>
<dbReference type="EMBL" id="FOXH01000013">
    <property type="protein sequence ID" value="SFQ26485.1"/>
    <property type="molecule type" value="Genomic_DNA"/>
</dbReference>
<evidence type="ECO:0000256" key="4">
    <source>
        <dbReference type="PROSITE-ProRule" id="PRU00433"/>
    </source>
</evidence>
<feature type="domain" description="Cytochrome c" evidence="6">
    <location>
        <begin position="341"/>
        <end position="473"/>
    </location>
</feature>
<evidence type="ECO:0000313" key="8">
    <source>
        <dbReference type="Proteomes" id="UP000199306"/>
    </source>
</evidence>
<evidence type="ECO:0000313" key="7">
    <source>
        <dbReference type="EMBL" id="SFQ26485.1"/>
    </source>
</evidence>
<dbReference type="Proteomes" id="UP000199306">
    <property type="component" value="Unassembled WGS sequence"/>
</dbReference>
<dbReference type="InterPro" id="IPR051395">
    <property type="entry name" value="Cytochrome_c_Peroxidase/MauG"/>
</dbReference>
<dbReference type="RefSeq" id="WP_092018813.1">
    <property type="nucleotide sequence ID" value="NZ_FOXH01000013.1"/>
</dbReference>
<proteinExistence type="predicted"/>
<dbReference type="OrthoDB" id="9805202at2"/>
<dbReference type="GO" id="GO:0009055">
    <property type="term" value="F:electron transfer activity"/>
    <property type="evidence" value="ECO:0007669"/>
    <property type="project" value="InterPro"/>
</dbReference>
<dbReference type="Pfam" id="PF06537">
    <property type="entry name" value="DHOR"/>
    <property type="match status" value="1"/>
</dbReference>
<keyword evidence="2 4" id="KW-0479">Metal-binding</keyword>
<dbReference type="GO" id="GO:0004130">
    <property type="term" value="F:cytochrome-c peroxidase activity"/>
    <property type="evidence" value="ECO:0007669"/>
    <property type="project" value="TreeGrafter"/>
</dbReference>
<dbReference type="PANTHER" id="PTHR30600:SF4">
    <property type="entry name" value="CYTOCHROME C DOMAIN-CONTAINING PROTEIN"/>
    <property type="match status" value="1"/>
</dbReference>
<dbReference type="InterPro" id="IPR009056">
    <property type="entry name" value="Cyt_c-like_dom"/>
</dbReference>
<dbReference type="AlphaFoldDB" id="A0A1I5X391"/>
<dbReference type="PROSITE" id="PS51007">
    <property type="entry name" value="CYTC"/>
    <property type="match status" value="1"/>
</dbReference>
<feature type="signal peptide" evidence="5">
    <location>
        <begin position="1"/>
        <end position="25"/>
    </location>
</feature>
<feature type="chain" id="PRO_5011482189" evidence="5">
    <location>
        <begin position="26"/>
        <end position="473"/>
    </location>
</feature>
<dbReference type="SUPFAM" id="SSF46626">
    <property type="entry name" value="Cytochrome c"/>
    <property type="match status" value="1"/>
</dbReference>
<evidence type="ECO:0000256" key="2">
    <source>
        <dbReference type="ARBA" id="ARBA00022723"/>
    </source>
</evidence>
<gene>
    <name evidence="7" type="ORF">SAMN04515674_113111</name>
</gene>
<keyword evidence="3 4" id="KW-0408">Iron</keyword>
<dbReference type="STRING" id="1079859.SAMN04515674_113111"/>
<dbReference type="GO" id="GO:0046872">
    <property type="term" value="F:metal ion binding"/>
    <property type="evidence" value="ECO:0007669"/>
    <property type="project" value="UniProtKB-KW"/>
</dbReference>
<keyword evidence="1 4" id="KW-0349">Heme</keyword>
<dbReference type="Gene3D" id="1.10.760.10">
    <property type="entry name" value="Cytochrome c-like domain"/>
    <property type="match status" value="1"/>
</dbReference>
<evidence type="ECO:0000256" key="1">
    <source>
        <dbReference type="ARBA" id="ARBA00022617"/>
    </source>
</evidence>
<dbReference type="PANTHER" id="PTHR30600">
    <property type="entry name" value="CYTOCHROME C PEROXIDASE-RELATED"/>
    <property type="match status" value="1"/>
</dbReference>
<evidence type="ECO:0000256" key="5">
    <source>
        <dbReference type="SAM" id="SignalP"/>
    </source>
</evidence>
<organism evidence="7 8">
    <name type="scientific">Pseudarcicella hirudinis</name>
    <dbReference type="NCBI Taxonomy" id="1079859"/>
    <lineage>
        <taxon>Bacteria</taxon>
        <taxon>Pseudomonadati</taxon>
        <taxon>Bacteroidota</taxon>
        <taxon>Cytophagia</taxon>
        <taxon>Cytophagales</taxon>
        <taxon>Flectobacillaceae</taxon>
        <taxon>Pseudarcicella</taxon>
    </lineage>
</organism>
<dbReference type="PIRSF" id="PIRSF028099">
    <property type="entry name" value="DUF1111"/>
    <property type="match status" value="1"/>
</dbReference>
<reference evidence="7 8" key="1">
    <citation type="submission" date="2016-10" db="EMBL/GenBank/DDBJ databases">
        <authorList>
            <person name="de Groot N.N."/>
        </authorList>
    </citation>
    <scope>NUCLEOTIDE SEQUENCE [LARGE SCALE GENOMIC DNA]</scope>
    <source>
        <strain evidence="8">E92,LMG 26720,CCM 7988</strain>
    </source>
</reference>
<protein>
    <submittedName>
        <fullName evidence="7">CxxC motif-containing protein, DUF1111 family</fullName>
    </submittedName>
</protein>